<dbReference type="Gene3D" id="1.10.3210.10">
    <property type="entry name" value="Hypothetical protein af1432"/>
    <property type="match status" value="1"/>
</dbReference>
<dbReference type="EMBL" id="UOFL01000047">
    <property type="protein sequence ID" value="VAW73663.1"/>
    <property type="molecule type" value="Genomic_DNA"/>
</dbReference>
<dbReference type="InterPro" id="IPR006675">
    <property type="entry name" value="HDIG_dom"/>
</dbReference>
<dbReference type="SUPFAM" id="SSF109604">
    <property type="entry name" value="HD-domain/PDEase-like"/>
    <property type="match status" value="1"/>
</dbReference>
<dbReference type="InterPro" id="IPR007214">
    <property type="entry name" value="YbaK/aa-tRNA-synth-assoc-dom"/>
</dbReference>
<name>A0A3B0YBI1_9ZZZZ</name>
<dbReference type="PANTHER" id="PTHR33525">
    <property type="match status" value="1"/>
</dbReference>
<accession>A0A3B0YBI1</accession>
<dbReference type="InterPro" id="IPR013976">
    <property type="entry name" value="HDOD"/>
</dbReference>
<evidence type="ECO:0000313" key="2">
    <source>
        <dbReference type="EMBL" id="VAW73663.1"/>
    </source>
</evidence>
<dbReference type="PANTHER" id="PTHR33525:SF3">
    <property type="entry name" value="RIBONUCLEASE Y"/>
    <property type="match status" value="1"/>
</dbReference>
<reference evidence="2" key="1">
    <citation type="submission" date="2018-06" db="EMBL/GenBank/DDBJ databases">
        <authorList>
            <person name="Zhirakovskaya E."/>
        </authorList>
    </citation>
    <scope>NUCLEOTIDE SEQUENCE</scope>
</reference>
<dbReference type="InterPro" id="IPR052340">
    <property type="entry name" value="RNase_Y/CdgJ"/>
</dbReference>
<dbReference type="InterPro" id="IPR036754">
    <property type="entry name" value="YbaK/aa-tRNA-synt-asso_dom_sf"/>
</dbReference>
<dbReference type="AlphaFoldDB" id="A0A3B0YBI1"/>
<dbReference type="PROSITE" id="PS51833">
    <property type="entry name" value="HDOD"/>
    <property type="match status" value="1"/>
</dbReference>
<dbReference type="Pfam" id="PF04073">
    <property type="entry name" value="tRNA_edit"/>
    <property type="match status" value="1"/>
</dbReference>
<dbReference type="Pfam" id="PF08668">
    <property type="entry name" value="HDOD"/>
    <property type="match status" value="1"/>
</dbReference>
<gene>
    <name evidence="2" type="ORF">MNBD_GAMMA12-2548</name>
</gene>
<dbReference type="GO" id="GO:0002161">
    <property type="term" value="F:aminoacyl-tRNA deacylase activity"/>
    <property type="evidence" value="ECO:0007669"/>
    <property type="project" value="InterPro"/>
</dbReference>
<evidence type="ECO:0000259" key="1">
    <source>
        <dbReference type="PROSITE" id="PS51833"/>
    </source>
</evidence>
<dbReference type="NCBIfam" id="TIGR00277">
    <property type="entry name" value="HDIG"/>
    <property type="match status" value="1"/>
</dbReference>
<feature type="domain" description="HDOD" evidence="1">
    <location>
        <begin position="201"/>
        <end position="412"/>
    </location>
</feature>
<sequence>MHNTVLAPTVVKQLESLGTQYDILSHEVTDTIDAAAASLGLSADTVARAVVLRDEDYICMAVLPLNYLIDFADLKALTQRNLRPVDNQFVSDMFSDCEAGVVPPFGGVYNIETFYDVSLLNKSAVILEAGSHHNMIRLTRDEFRKLVELNHRGCFAKPESLLRYENSLHEALPEIPHGIDLTASFRHLLPIVDIDTDIEKAPGMPVLSVMSNSLISVQKSESSIPDLVELLSQDPVLSTYIIRFTQSFMFAKPANIRTLDDAISRVLGFDTAHGLALALSILQPFVVQAVGPLGRKSIWKHSLLVATLARHLSDELPAKNVLDQGKLLVAGLLHNLGYLLYGHLFHSKFFLLNKLVELNPQISVMDFESLLTSSKRIGVMPVKSHAQVAARLLNSWGLASEIVTAVEFHHDDLYEEQDSTYANLILVADHLLKAHEIGDAISDEPPQYVLERLKLKLDRVEGITRQLLEDCGDLSSLIQIMTSQH</sequence>
<protein>
    <recommendedName>
        <fullName evidence="1">HDOD domain-containing protein</fullName>
    </recommendedName>
</protein>
<organism evidence="2">
    <name type="scientific">hydrothermal vent metagenome</name>
    <dbReference type="NCBI Taxonomy" id="652676"/>
    <lineage>
        <taxon>unclassified sequences</taxon>
        <taxon>metagenomes</taxon>
        <taxon>ecological metagenomes</taxon>
    </lineage>
</organism>
<dbReference type="Gene3D" id="3.90.960.10">
    <property type="entry name" value="YbaK/aminoacyl-tRNA synthetase-associated domain"/>
    <property type="match status" value="1"/>
</dbReference>
<proteinExistence type="predicted"/>
<dbReference type="SUPFAM" id="SSF55826">
    <property type="entry name" value="YbaK/ProRS associated domain"/>
    <property type="match status" value="1"/>
</dbReference>